<keyword evidence="2" id="KW-1185">Reference proteome</keyword>
<dbReference type="EMBL" id="QMKO01001756">
    <property type="protein sequence ID" value="RTG86808.1"/>
    <property type="molecule type" value="Genomic_DNA"/>
</dbReference>
<comment type="caution">
    <text evidence="1">The sequence shown here is derived from an EMBL/GenBank/DDBJ whole genome shotgun (WGS) entry which is preliminary data.</text>
</comment>
<protein>
    <submittedName>
        <fullName evidence="1">Uncharacterized protein</fullName>
    </submittedName>
</protein>
<evidence type="ECO:0000313" key="2">
    <source>
        <dbReference type="Proteomes" id="UP000290809"/>
    </source>
</evidence>
<organism evidence="1 2">
    <name type="scientific">Schistosoma bovis</name>
    <name type="common">Blood fluke</name>
    <dbReference type="NCBI Taxonomy" id="6184"/>
    <lineage>
        <taxon>Eukaryota</taxon>
        <taxon>Metazoa</taxon>
        <taxon>Spiralia</taxon>
        <taxon>Lophotrochozoa</taxon>
        <taxon>Platyhelminthes</taxon>
        <taxon>Trematoda</taxon>
        <taxon>Digenea</taxon>
        <taxon>Strigeidida</taxon>
        <taxon>Schistosomatoidea</taxon>
        <taxon>Schistosomatidae</taxon>
        <taxon>Schistosoma</taxon>
    </lineage>
</organism>
<sequence length="48" mass="5788">MFFVLFSILFMFAFTCSDFLFIPTTSYLHFYPTIHLLKLMLYSLYSLC</sequence>
<name>A0A430QGI6_SCHBO</name>
<dbReference type="AlphaFoldDB" id="A0A430QGI6"/>
<evidence type="ECO:0000313" key="1">
    <source>
        <dbReference type="EMBL" id="RTG86808.1"/>
    </source>
</evidence>
<reference evidence="1 2" key="1">
    <citation type="journal article" date="2019" name="PLoS Pathog.">
        <title>Genome sequence of the bovine parasite Schistosoma bovis Tanzania.</title>
        <authorList>
            <person name="Oey H."/>
            <person name="Zakrzewski M."/>
            <person name="Gobert G."/>
            <person name="Gravermann K."/>
            <person name="Stoye J."/>
            <person name="Jones M."/>
            <person name="Mcmanus D."/>
            <person name="Krause L."/>
        </authorList>
    </citation>
    <scope>NUCLEOTIDE SEQUENCE [LARGE SCALE GENOMIC DNA]</scope>
    <source>
        <strain evidence="1 2">TAN1997</strain>
    </source>
</reference>
<gene>
    <name evidence="1" type="ORF">DC041_0012935</name>
</gene>
<proteinExistence type="predicted"/>
<dbReference type="Proteomes" id="UP000290809">
    <property type="component" value="Unassembled WGS sequence"/>
</dbReference>
<accession>A0A430QGI6</accession>